<dbReference type="InterPro" id="IPR000182">
    <property type="entry name" value="GNAT_dom"/>
</dbReference>
<protein>
    <submittedName>
        <fullName evidence="2">GNAT family N-acetyltransferase</fullName>
    </submittedName>
</protein>
<dbReference type="PANTHER" id="PTHR43792">
    <property type="entry name" value="GNAT FAMILY, PUTATIVE (AFU_ORTHOLOGUE AFUA_3G00765)-RELATED-RELATED"/>
    <property type="match status" value="1"/>
</dbReference>
<dbReference type="EMBL" id="JALPRF010000007">
    <property type="protein sequence ID" value="MCK8495245.1"/>
    <property type="molecule type" value="Genomic_DNA"/>
</dbReference>
<dbReference type="Gene3D" id="3.40.630.30">
    <property type="match status" value="1"/>
</dbReference>
<evidence type="ECO:0000313" key="2">
    <source>
        <dbReference type="EMBL" id="MCK8495245.1"/>
    </source>
</evidence>
<sequence length="298" mass="34174">MINSTSQMSSKRLLLNELSVNDHDFILQLVNSPGWLRFIGDRNVKTATDTIAYIENIITNPNIHYWTVRLKNEQTPIGIITLIKRQYLAHYDIGFAFLEVYTGKDYPAEATQAVLHALPESILSEKILAITTEANSRSIKLLEKLNFVFETILEVDNRPLRQYALSTDQIQIDKLTQAFFALFTNIAEAPPFDRINELCHQQAQIIKKTADGAEIYDLQSFIEPRKKILTDGTLTGFSEYEVVAETKITGQIAQRFSRYEKSGTLRGNEYRGSGHKMLQFMKKQAKWQIIHVIWEDNA</sequence>
<feature type="domain" description="N-acetyltransferase" evidence="1">
    <location>
        <begin position="12"/>
        <end position="147"/>
    </location>
</feature>
<accession>A0ABT0HUQ8</accession>
<name>A0ABT0HUQ8_9BACT</name>
<dbReference type="InterPro" id="IPR051531">
    <property type="entry name" value="N-acetyltransferase"/>
</dbReference>
<reference evidence="2 3" key="1">
    <citation type="submission" date="2022-04" db="EMBL/GenBank/DDBJ databases">
        <title>Spirosoma sp. strain RP8 genome sequencing and assembly.</title>
        <authorList>
            <person name="Jung Y."/>
        </authorList>
    </citation>
    <scope>NUCLEOTIDE SEQUENCE [LARGE SCALE GENOMIC DNA]</scope>
    <source>
        <strain evidence="2 3">RP8</strain>
    </source>
</reference>
<dbReference type="RefSeq" id="WP_248479969.1">
    <property type="nucleotide sequence ID" value="NZ_JALPRF010000007.1"/>
</dbReference>
<evidence type="ECO:0000313" key="3">
    <source>
        <dbReference type="Proteomes" id="UP001202180"/>
    </source>
</evidence>
<organism evidence="2 3">
    <name type="scientific">Spirosoma liriopis</name>
    <dbReference type="NCBI Taxonomy" id="2937440"/>
    <lineage>
        <taxon>Bacteria</taxon>
        <taxon>Pseudomonadati</taxon>
        <taxon>Bacteroidota</taxon>
        <taxon>Cytophagia</taxon>
        <taxon>Cytophagales</taxon>
        <taxon>Cytophagaceae</taxon>
        <taxon>Spirosoma</taxon>
    </lineage>
</organism>
<dbReference type="SUPFAM" id="SSF55729">
    <property type="entry name" value="Acyl-CoA N-acyltransferases (Nat)"/>
    <property type="match status" value="1"/>
</dbReference>
<gene>
    <name evidence="2" type="ORF">M0L20_25470</name>
</gene>
<keyword evidence="3" id="KW-1185">Reference proteome</keyword>
<dbReference type="InterPro" id="IPR032710">
    <property type="entry name" value="NTF2-like_dom_sf"/>
</dbReference>
<dbReference type="PANTHER" id="PTHR43792:SF1">
    <property type="entry name" value="N-ACETYLTRANSFERASE DOMAIN-CONTAINING PROTEIN"/>
    <property type="match status" value="1"/>
</dbReference>
<comment type="caution">
    <text evidence="2">The sequence shown here is derived from an EMBL/GenBank/DDBJ whole genome shotgun (WGS) entry which is preliminary data.</text>
</comment>
<dbReference type="InterPro" id="IPR016181">
    <property type="entry name" value="Acyl_CoA_acyltransferase"/>
</dbReference>
<dbReference type="SUPFAM" id="SSF54427">
    <property type="entry name" value="NTF2-like"/>
    <property type="match status" value="1"/>
</dbReference>
<proteinExistence type="predicted"/>
<dbReference type="Pfam" id="PF13302">
    <property type="entry name" value="Acetyltransf_3"/>
    <property type="match status" value="1"/>
</dbReference>
<dbReference type="Proteomes" id="UP001202180">
    <property type="component" value="Unassembled WGS sequence"/>
</dbReference>
<evidence type="ECO:0000259" key="1">
    <source>
        <dbReference type="Pfam" id="PF13302"/>
    </source>
</evidence>